<protein>
    <submittedName>
        <fullName evidence="1">Putative tail component</fullName>
    </submittedName>
</protein>
<dbReference type="EMBL" id="KC821618">
    <property type="protein sequence ID" value="AGO48423.1"/>
    <property type="molecule type" value="Genomic_DNA"/>
</dbReference>
<dbReference type="RefSeq" id="YP_008242001.1">
    <property type="nucleotide sequence ID" value="NC_021802.1"/>
</dbReference>
<dbReference type="KEGG" id="vg:16797031"/>
<sequence>MENVKGLSKLIKDLSKLGDAVDKKVSATVEASARELASDAEQLAPRDLGDLRQSIRPQEITKKTWKVYANFTGLAPYAAYIEFGTGGKVSVPSELADMADKFRGKGLKKIDLRPQPYLYPAFVKQRTVFFDDLKALLVAELKKV</sequence>
<reference evidence="1 2" key="1">
    <citation type="journal article" date="2013" name="Proc. Natl. Acad. Sci. U.S.A.">
        <title>Twelve previously unknown phage genera are ubiquitous in global oceans.</title>
        <authorList>
            <person name="Holmfeldt K."/>
            <person name="Solonenko N."/>
            <person name="Shah M."/>
            <person name="Corrier K."/>
            <person name="Riemann L."/>
            <person name="Verberkmoes N.C."/>
            <person name="Sullivan M.B."/>
        </authorList>
    </citation>
    <scope>NUCLEOTIDE SEQUENCE [LARGE SCALE GENOMIC DNA]</scope>
    <source>
        <strain evidence="1">Phi10:1</strain>
    </source>
</reference>
<keyword evidence="2" id="KW-1185">Reference proteome</keyword>
<dbReference type="Proteomes" id="UP000014711">
    <property type="component" value="Segment"/>
</dbReference>
<dbReference type="NCBIfam" id="TIGR01725">
    <property type="entry name" value="phge_HK97_gp10"/>
    <property type="match status" value="1"/>
</dbReference>
<reference evidence="2" key="2">
    <citation type="submission" date="2013-03" db="EMBL/GenBank/DDBJ databases">
        <title>The Cellulophaga phages: a novel, diverse, and globally ubiquitous model system.</title>
        <authorList>
            <person name="Holmfeldt K."/>
            <person name="Solonenko N."/>
            <person name="Shah M."/>
            <person name="Corrier K."/>
            <person name="Riemann L."/>
            <person name="VerBerkmoes N.C."/>
            <person name="Sullivan M.B."/>
        </authorList>
    </citation>
    <scope>NUCLEOTIDE SEQUENCE [LARGE SCALE GENOMIC DNA]</scope>
</reference>
<dbReference type="Pfam" id="PF04883">
    <property type="entry name" value="HK97-gp10_like"/>
    <property type="match status" value="1"/>
</dbReference>
<dbReference type="OrthoDB" id="13210at10239"/>
<dbReference type="InterPro" id="IPR010064">
    <property type="entry name" value="HK97-gp10_tail"/>
</dbReference>
<evidence type="ECO:0000313" key="1">
    <source>
        <dbReference type="EMBL" id="AGO48423.1"/>
    </source>
</evidence>
<evidence type="ECO:0000313" key="2">
    <source>
        <dbReference type="Proteomes" id="UP000014711"/>
    </source>
</evidence>
<dbReference type="GeneID" id="16797031"/>
<organism evidence="1 2">
    <name type="scientific">Cellulophaga phage phi10:1</name>
    <dbReference type="NCBI Taxonomy" id="1327981"/>
    <lineage>
        <taxon>Viruses</taxon>
        <taxon>Duplodnaviria</taxon>
        <taxon>Heunggongvirae</taxon>
        <taxon>Uroviricota</taxon>
        <taxon>Caudoviricetes</taxon>
        <taxon>Assiduviridae</taxon>
        <taxon>Cebadecemvirus</taxon>
        <taxon>Cebadecemvirus phi10una</taxon>
    </lineage>
</organism>
<proteinExistence type="predicted"/>
<name>S0A2I3_9CAUD</name>
<accession>S0A2I3</accession>
<gene>
    <name evidence="1" type="ORF">Phi10:1_gp082</name>
</gene>